<dbReference type="GO" id="GO:0016746">
    <property type="term" value="F:acyltransferase activity"/>
    <property type="evidence" value="ECO:0007669"/>
    <property type="project" value="UniProtKB-KW"/>
</dbReference>
<keyword evidence="1" id="KW-0012">Acyltransferase</keyword>
<accession>A0A2P2IS50</accession>
<sequence length="93" mass="10521">MFRGHDSSGVIPPVRPESTRQAALLGRFRGSTLVSLIWVLFESPLLGAHVNGLRFNALVSALLWPYHVPIGIWLSHWLPCILHEWGCMEGRRH</sequence>
<reference evidence="1" key="1">
    <citation type="submission" date="2018-02" db="EMBL/GenBank/DDBJ databases">
        <title>Rhizophora mucronata_Transcriptome.</title>
        <authorList>
            <person name="Meera S.P."/>
            <person name="Sreeshan A."/>
            <person name="Augustine A."/>
        </authorList>
    </citation>
    <scope>NUCLEOTIDE SEQUENCE</scope>
    <source>
        <tissue evidence="1">Leaf</tissue>
    </source>
</reference>
<keyword evidence="1" id="KW-0808">Transferase</keyword>
<organism evidence="1">
    <name type="scientific">Rhizophora mucronata</name>
    <name type="common">Asiatic mangrove</name>
    <dbReference type="NCBI Taxonomy" id="61149"/>
    <lineage>
        <taxon>Eukaryota</taxon>
        <taxon>Viridiplantae</taxon>
        <taxon>Streptophyta</taxon>
        <taxon>Embryophyta</taxon>
        <taxon>Tracheophyta</taxon>
        <taxon>Spermatophyta</taxon>
        <taxon>Magnoliopsida</taxon>
        <taxon>eudicotyledons</taxon>
        <taxon>Gunneridae</taxon>
        <taxon>Pentapetalae</taxon>
        <taxon>rosids</taxon>
        <taxon>fabids</taxon>
        <taxon>Malpighiales</taxon>
        <taxon>Rhizophoraceae</taxon>
        <taxon>Rhizophora</taxon>
    </lineage>
</organism>
<proteinExistence type="predicted"/>
<dbReference type="AlphaFoldDB" id="A0A2P2IS50"/>
<dbReference type="EMBL" id="GGEC01003555">
    <property type="protein sequence ID" value="MBW84038.1"/>
    <property type="molecule type" value="Transcribed_RNA"/>
</dbReference>
<protein>
    <submittedName>
        <fullName evidence="1">Lysophospholipid acyltransferase 1-like</fullName>
    </submittedName>
</protein>
<name>A0A2P2IS50_RHIMU</name>
<evidence type="ECO:0000313" key="1">
    <source>
        <dbReference type="EMBL" id="MBW84038.1"/>
    </source>
</evidence>